<evidence type="ECO:0000313" key="2">
    <source>
        <dbReference type="EMBL" id="KTS65125.1"/>
    </source>
</evidence>
<dbReference type="EMBL" id="LDSE01000049">
    <property type="protein sequence ID" value="KTS65125.1"/>
    <property type="molecule type" value="Genomic_DNA"/>
</dbReference>
<proteinExistence type="predicted"/>
<dbReference type="Proteomes" id="UP000071979">
    <property type="component" value="Unassembled WGS sequence"/>
</dbReference>
<evidence type="ECO:0000313" key="3">
    <source>
        <dbReference type="Proteomes" id="UP000071979"/>
    </source>
</evidence>
<dbReference type="Pfam" id="PF14491">
    <property type="entry name" value="DUF4435"/>
    <property type="match status" value="1"/>
</dbReference>
<accession>A0A8E1RUF4</accession>
<dbReference type="AlphaFoldDB" id="A0A8E1RUF4"/>
<feature type="domain" description="DUF4435" evidence="1">
    <location>
        <begin position="24"/>
        <end position="237"/>
    </location>
</feature>
<sequence length="284" mass="32766">MAGIPTYDIEENLRRIDMQRSLKFIIVEGSDDVPIYENIVSSSVKDSIDFEIIHSGGKPRIKQFLIDNPNVSNCIFIVDRDFDVLEYENENLVFLERYSIENFYFCEDVLKAVVAMSIRVKLDVALDILDMADFNSYSTPILLKLFYAIYFYQKVEVNRLFDLGVEAVSWSDTFICKDDNWQICPDKVNALISKLYPDGYSEQDAIEYYNSQYISSGNVISDFPGKMLKVTLQRYIKDSVIKLNPKLGSKFSNTDVTCTLLMSSLHRSRVLQENLAPVYSFLQR</sequence>
<reference evidence="2 3" key="1">
    <citation type="journal article" date="2016" name="Front. Microbiol.">
        <title>Genomic Resource of Rice Seed Associated Bacteria.</title>
        <authorList>
            <person name="Midha S."/>
            <person name="Bansal K."/>
            <person name="Sharma S."/>
            <person name="Kumar N."/>
            <person name="Patil P.P."/>
            <person name="Chaudhry V."/>
            <person name="Patil P.B."/>
        </authorList>
    </citation>
    <scope>NUCLEOTIDE SEQUENCE [LARGE SCALE GENOMIC DNA]</scope>
    <source>
        <strain evidence="2 3">SA3</strain>
    </source>
</reference>
<protein>
    <recommendedName>
        <fullName evidence="1">DUF4435 domain-containing protein</fullName>
    </recommendedName>
</protein>
<comment type="caution">
    <text evidence="2">The sequence shown here is derived from an EMBL/GenBank/DDBJ whole genome shotgun (WGS) entry which is preliminary data.</text>
</comment>
<organism evidence="2 3">
    <name type="scientific">Pantoea dispersa</name>
    <dbReference type="NCBI Taxonomy" id="59814"/>
    <lineage>
        <taxon>Bacteria</taxon>
        <taxon>Pseudomonadati</taxon>
        <taxon>Pseudomonadota</taxon>
        <taxon>Gammaproteobacteria</taxon>
        <taxon>Enterobacterales</taxon>
        <taxon>Erwiniaceae</taxon>
        <taxon>Pantoea</taxon>
    </lineage>
</organism>
<gene>
    <name evidence="2" type="ORF">SA3R_21590</name>
</gene>
<dbReference type="RefSeq" id="WP_058776456.1">
    <property type="nucleotide sequence ID" value="NZ_LDSA01000047.1"/>
</dbReference>
<evidence type="ECO:0000259" key="1">
    <source>
        <dbReference type="Pfam" id="PF14491"/>
    </source>
</evidence>
<dbReference type="InterPro" id="IPR029492">
    <property type="entry name" value="DUF4435"/>
</dbReference>
<name>A0A8E1RUF4_9GAMM</name>